<dbReference type="EMBL" id="VIKR01000003">
    <property type="protein sequence ID" value="TQV74089.1"/>
    <property type="molecule type" value="Genomic_DNA"/>
</dbReference>
<feature type="binding site" evidence="2">
    <location>
        <position position="211"/>
    </location>
    <ligand>
        <name>ATP</name>
        <dbReference type="ChEBI" id="CHEBI:30616"/>
    </ligand>
</feature>
<feature type="binding site" evidence="2">
    <location>
        <position position="43"/>
    </location>
    <ligand>
        <name>Mg(2+)</name>
        <dbReference type="ChEBI" id="CHEBI:18420"/>
        <label>4</label>
    </ligand>
</feature>
<dbReference type="HAMAP" id="MF_02128">
    <property type="entry name" value="TMP_kinase"/>
    <property type="match status" value="1"/>
</dbReference>
<dbReference type="InterPro" id="IPR016188">
    <property type="entry name" value="PurM-like_N"/>
</dbReference>
<comment type="function">
    <text evidence="2">Catalyzes the ATP-dependent phosphorylation of thiamine-monophosphate (TMP) to form thiamine-pyrophosphate (TPP), the active form of vitamin B1.</text>
</comment>
<dbReference type="InterPro" id="IPR036676">
    <property type="entry name" value="PurM-like_C_sf"/>
</dbReference>
<feature type="binding site" evidence="2">
    <location>
        <position position="73"/>
    </location>
    <ligand>
        <name>Mg(2+)</name>
        <dbReference type="ChEBI" id="CHEBI:18420"/>
        <label>4</label>
    </ligand>
</feature>
<dbReference type="GO" id="GO:0000287">
    <property type="term" value="F:magnesium ion binding"/>
    <property type="evidence" value="ECO:0007669"/>
    <property type="project" value="UniProtKB-UniRule"/>
</dbReference>
<feature type="binding site" evidence="2">
    <location>
        <position position="45"/>
    </location>
    <ligand>
        <name>Mg(2+)</name>
        <dbReference type="ChEBI" id="CHEBI:18420"/>
        <label>2</label>
    </ligand>
</feature>
<dbReference type="UniPathway" id="UPA00060">
    <property type="reaction ID" value="UER00142"/>
</dbReference>
<feature type="binding site" evidence="2">
    <location>
        <begin position="119"/>
        <end position="120"/>
    </location>
    <ligand>
        <name>ATP</name>
        <dbReference type="ChEBI" id="CHEBI:30616"/>
    </ligand>
</feature>
<feature type="binding site" evidence="2">
    <location>
        <position position="144"/>
    </location>
    <ligand>
        <name>ATP</name>
        <dbReference type="ChEBI" id="CHEBI:30616"/>
    </ligand>
</feature>
<feature type="domain" description="PurM-like C-terminal" evidence="4">
    <location>
        <begin position="148"/>
        <end position="301"/>
    </location>
</feature>
<evidence type="ECO:0000313" key="5">
    <source>
        <dbReference type="EMBL" id="TQV74089.1"/>
    </source>
</evidence>
<comment type="catalytic activity">
    <reaction evidence="2">
        <text>thiamine phosphate + ATP = thiamine diphosphate + ADP</text>
        <dbReference type="Rhea" id="RHEA:15913"/>
        <dbReference type="ChEBI" id="CHEBI:30616"/>
        <dbReference type="ChEBI" id="CHEBI:37575"/>
        <dbReference type="ChEBI" id="CHEBI:58937"/>
        <dbReference type="ChEBI" id="CHEBI:456216"/>
        <dbReference type="EC" id="2.7.4.16"/>
    </reaction>
</comment>
<dbReference type="RefSeq" id="WP_142942797.1">
    <property type="nucleotide sequence ID" value="NZ_VIKR01000003.1"/>
</dbReference>
<accession>A0A545TA44</accession>
<dbReference type="NCBIfam" id="TIGR01379">
    <property type="entry name" value="thiL"/>
    <property type="match status" value="1"/>
</dbReference>
<feature type="domain" description="PurM-like N-terminal" evidence="3">
    <location>
        <begin position="26"/>
        <end position="136"/>
    </location>
</feature>
<feature type="binding site" evidence="2">
    <location>
        <position position="73"/>
    </location>
    <ligand>
        <name>Mg(2+)</name>
        <dbReference type="ChEBI" id="CHEBI:18420"/>
        <label>3</label>
    </ligand>
</feature>
<reference evidence="5 6" key="1">
    <citation type="submission" date="2019-06" db="EMBL/GenBank/DDBJ databases">
        <title>Draft genome of Aliikangiella marina GYP-15.</title>
        <authorList>
            <person name="Wang G."/>
        </authorList>
    </citation>
    <scope>NUCLEOTIDE SEQUENCE [LARGE SCALE GENOMIC DNA]</scope>
    <source>
        <strain evidence="5 6">GYP-15</strain>
    </source>
</reference>
<comment type="similarity">
    <text evidence="2">Belongs to the thiamine-monophosphate kinase family.</text>
</comment>
<keyword evidence="2 5" id="KW-0418">Kinase</keyword>
<feature type="binding site" evidence="2">
    <location>
        <position position="52"/>
    </location>
    <ligand>
        <name>substrate</name>
    </ligand>
</feature>
<dbReference type="InterPro" id="IPR006283">
    <property type="entry name" value="ThiL-like"/>
</dbReference>
<keyword evidence="2" id="KW-0479">Metal-binding</keyword>
<dbReference type="InterPro" id="IPR036921">
    <property type="entry name" value="PurM-like_N_sf"/>
</dbReference>
<comment type="caution">
    <text evidence="2">Lacks conserved residue(s) required for the propagation of feature annotation.</text>
</comment>
<dbReference type="GO" id="GO:0005524">
    <property type="term" value="F:ATP binding"/>
    <property type="evidence" value="ECO:0007669"/>
    <property type="project" value="UniProtKB-UniRule"/>
</dbReference>
<evidence type="ECO:0000256" key="1">
    <source>
        <dbReference type="ARBA" id="ARBA00022977"/>
    </source>
</evidence>
<gene>
    <name evidence="2 5" type="primary">thiL</name>
    <name evidence="5" type="ORF">FLL45_14630</name>
</gene>
<protein>
    <recommendedName>
        <fullName evidence="2">Thiamine-monophosphate kinase</fullName>
        <shortName evidence="2">TMP kinase</shortName>
        <shortName evidence="2">Thiamine-phosphate kinase</shortName>
        <ecNumber evidence="2">2.7.4.16</ecNumber>
    </recommendedName>
</protein>
<proteinExistence type="inferred from homology"/>
<dbReference type="GO" id="GO:0009030">
    <property type="term" value="F:thiamine-phosphate kinase activity"/>
    <property type="evidence" value="ECO:0007669"/>
    <property type="project" value="UniProtKB-UniRule"/>
</dbReference>
<dbReference type="Pfam" id="PF02769">
    <property type="entry name" value="AIRS_C"/>
    <property type="match status" value="1"/>
</dbReference>
<dbReference type="Pfam" id="PF00586">
    <property type="entry name" value="AIRS"/>
    <property type="match status" value="1"/>
</dbReference>
<dbReference type="GO" id="GO:0009229">
    <property type="term" value="P:thiamine diphosphate biosynthetic process"/>
    <property type="evidence" value="ECO:0007669"/>
    <property type="project" value="UniProtKB-UniRule"/>
</dbReference>
<comment type="pathway">
    <text evidence="2">Cofactor biosynthesis; thiamine diphosphate biosynthesis; thiamine diphosphate from thiamine phosphate: step 1/1.</text>
</comment>
<keyword evidence="6" id="KW-1185">Reference proteome</keyword>
<dbReference type="CDD" id="cd02194">
    <property type="entry name" value="ThiL"/>
    <property type="match status" value="1"/>
</dbReference>
<dbReference type="Gene3D" id="3.90.650.10">
    <property type="entry name" value="PurM-like C-terminal domain"/>
    <property type="match status" value="1"/>
</dbReference>
<dbReference type="OrthoDB" id="9802811at2"/>
<dbReference type="PANTHER" id="PTHR30270:SF0">
    <property type="entry name" value="THIAMINE-MONOPHOSPHATE KINASE"/>
    <property type="match status" value="1"/>
</dbReference>
<feature type="binding site" evidence="2">
    <location>
        <position position="315"/>
    </location>
    <ligand>
        <name>substrate</name>
    </ligand>
</feature>
<feature type="binding site" evidence="2">
    <location>
        <position position="45"/>
    </location>
    <ligand>
        <name>Mg(2+)</name>
        <dbReference type="ChEBI" id="CHEBI:18420"/>
        <label>1</label>
    </ligand>
</feature>
<feature type="binding site" evidence="2">
    <location>
        <position position="260"/>
    </location>
    <ligand>
        <name>substrate</name>
    </ligand>
</feature>
<name>A0A545TA44_9GAMM</name>
<dbReference type="PIRSF" id="PIRSF005303">
    <property type="entry name" value="Thiam_monoph_kin"/>
    <property type="match status" value="1"/>
</dbReference>
<organism evidence="5 6">
    <name type="scientific">Aliikangiella marina</name>
    <dbReference type="NCBI Taxonomy" id="1712262"/>
    <lineage>
        <taxon>Bacteria</taxon>
        <taxon>Pseudomonadati</taxon>
        <taxon>Pseudomonadota</taxon>
        <taxon>Gammaproteobacteria</taxon>
        <taxon>Oceanospirillales</taxon>
        <taxon>Pleioneaceae</taxon>
        <taxon>Aliikangiella</taxon>
    </lineage>
</organism>
<feature type="binding site" evidence="2">
    <location>
        <position position="120"/>
    </location>
    <ligand>
        <name>Mg(2+)</name>
        <dbReference type="ChEBI" id="CHEBI:18420"/>
        <label>1</label>
    </ligand>
</feature>
<keyword evidence="2" id="KW-0547">Nucleotide-binding</keyword>
<comment type="miscellaneous">
    <text evidence="2">Reaction mechanism of ThiL seems to utilize a direct, inline transfer of the gamma-phosphate of ATP to TMP rather than a phosphorylated enzyme intermediate.</text>
</comment>
<dbReference type="PANTHER" id="PTHR30270">
    <property type="entry name" value="THIAMINE-MONOPHOSPHATE KINASE"/>
    <property type="match status" value="1"/>
</dbReference>
<dbReference type="SUPFAM" id="SSF55326">
    <property type="entry name" value="PurM N-terminal domain-like"/>
    <property type="match status" value="1"/>
</dbReference>
<feature type="binding site" evidence="2">
    <location>
        <position position="212"/>
    </location>
    <ligand>
        <name>Mg(2+)</name>
        <dbReference type="ChEBI" id="CHEBI:18420"/>
        <label>5</label>
    </ligand>
</feature>
<keyword evidence="2" id="KW-0460">Magnesium</keyword>
<dbReference type="GO" id="GO:0009228">
    <property type="term" value="P:thiamine biosynthetic process"/>
    <property type="evidence" value="ECO:0007669"/>
    <property type="project" value="UniProtKB-KW"/>
</dbReference>
<keyword evidence="1 2" id="KW-0784">Thiamine biosynthesis</keyword>
<feature type="binding site" evidence="2">
    <location>
        <position position="28"/>
    </location>
    <ligand>
        <name>Mg(2+)</name>
        <dbReference type="ChEBI" id="CHEBI:18420"/>
        <label>3</label>
    </ligand>
</feature>
<evidence type="ECO:0000259" key="3">
    <source>
        <dbReference type="Pfam" id="PF00586"/>
    </source>
</evidence>
<evidence type="ECO:0000313" key="6">
    <source>
        <dbReference type="Proteomes" id="UP000317839"/>
    </source>
</evidence>
<feature type="binding site" evidence="2">
    <location>
        <position position="73"/>
    </location>
    <ligand>
        <name>Mg(2+)</name>
        <dbReference type="ChEBI" id="CHEBI:18420"/>
        <label>2</label>
    </ligand>
</feature>
<sequence>MNEFDIIDQFLNIKTGQRKDVIKGIGDDCALVKVPRGQRLALSMDTLIAGVHFLADANAADVAHKAVAVNLSDLSAAGAEPAWITVSLSLPEFDENWLMDFHRGLKKIADFFTVQVIGGDTCRGPLSITIQAHGFVPENVFLQRSTAQAGELICVTGNLGDAALGLKVAQGDLQVPPNVASQLLKKYYTPYPRVAAGIVLRGRATAAIDISDGLLADVNHISQQSGVGALLRWERIPLSKEAQSLDNEEMVMRAALTGGDDYELCFTVDEDELESTKQALETVGIDCIPIGRLTGKPGVRLLHHKEELTVEALGYSHF</sequence>
<feature type="binding site" evidence="2">
    <location>
        <position position="209"/>
    </location>
    <ligand>
        <name>Mg(2+)</name>
        <dbReference type="ChEBI" id="CHEBI:18420"/>
        <label>3</label>
    </ligand>
</feature>
<dbReference type="EC" id="2.7.4.16" evidence="2"/>
<dbReference type="SUPFAM" id="SSF56042">
    <property type="entry name" value="PurM C-terminal domain-like"/>
    <property type="match status" value="1"/>
</dbReference>
<keyword evidence="2 5" id="KW-0808">Transferase</keyword>
<dbReference type="AlphaFoldDB" id="A0A545TA44"/>
<keyword evidence="2" id="KW-0067">ATP-binding</keyword>
<feature type="binding site" evidence="2">
    <location>
        <position position="28"/>
    </location>
    <ligand>
        <name>Mg(2+)</name>
        <dbReference type="ChEBI" id="CHEBI:18420"/>
        <label>4</label>
    </ligand>
</feature>
<comment type="caution">
    <text evidence="5">The sequence shown here is derived from an EMBL/GenBank/DDBJ whole genome shotgun (WGS) entry which is preliminary data.</text>
</comment>
<dbReference type="Gene3D" id="3.30.1330.10">
    <property type="entry name" value="PurM-like, N-terminal domain"/>
    <property type="match status" value="1"/>
</dbReference>
<dbReference type="InterPro" id="IPR010918">
    <property type="entry name" value="PurM-like_C_dom"/>
</dbReference>
<evidence type="ECO:0000256" key="2">
    <source>
        <dbReference type="HAMAP-Rule" id="MF_02128"/>
    </source>
</evidence>
<evidence type="ECO:0000259" key="4">
    <source>
        <dbReference type="Pfam" id="PF02769"/>
    </source>
</evidence>
<dbReference type="Proteomes" id="UP000317839">
    <property type="component" value="Unassembled WGS sequence"/>
</dbReference>